<keyword evidence="1" id="KW-0472">Membrane</keyword>
<dbReference type="RefSeq" id="WP_105983635.1">
    <property type="nucleotide sequence ID" value="NZ_MQUC01000003.1"/>
</dbReference>
<gene>
    <name evidence="2" type="ORF">BST86_13020</name>
</gene>
<comment type="caution">
    <text evidence="2">The sequence shown here is derived from an EMBL/GenBank/DDBJ whole genome shotgun (WGS) entry which is preliminary data.</text>
</comment>
<keyword evidence="1" id="KW-1133">Transmembrane helix</keyword>
<feature type="transmembrane region" description="Helical" evidence="1">
    <location>
        <begin position="308"/>
        <end position="325"/>
    </location>
</feature>
<organism evidence="2 3">
    <name type="scientific">Nonlabens agnitus</name>
    <dbReference type="NCBI Taxonomy" id="870484"/>
    <lineage>
        <taxon>Bacteria</taxon>
        <taxon>Pseudomonadati</taxon>
        <taxon>Bacteroidota</taxon>
        <taxon>Flavobacteriia</taxon>
        <taxon>Flavobacteriales</taxon>
        <taxon>Flavobacteriaceae</taxon>
        <taxon>Nonlabens</taxon>
    </lineage>
</organism>
<dbReference type="Proteomes" id="UP000239532">
    <property type="component" value="Unassembled WGS sequence"/>
</dbReference>
<protein>
    <submittedName>
        <fullName evidence="2">Uncharacterized protein</fullName>
    </submittedName>
</protein>
<dbReference type="AlphaFoldDB" id="A0A2S9WX32"/>
<evidence type="ECO:0000313" key="3">
    <source>
        <dbReference type="Proteomes" id="UP000239532"/>
    </source>
</evidence>
<dbReference type="OrthoDB" id="1454352at2"/>
<name>A0A2S9WX32_9FLAO</name>
<keyword evidence="1" id="KW-0812">Transmembrane</keyword>
<keyword evidence="3" id="KW-1185">Reference proteome</keyword>
<evidence type="ECO:0000256" key="1">
    <source>
        <dbReference type="SAM" id="Phobius"/>
    </source>
</evidence>
<accession>A0A2S9WX32</accession>
<proteinExistence type="predicted"/>
<reference evidence="2 3" key="1">
    <citation type="submission" date="2016-11" db="EMBL/GenBank/DDBJ databases">
        <title>Trade-off between light-utilization and light-protection in marine flavobacteria.</title>
        <authorList>
            <person name="Kumagai Y."/>
        </authorList>
    </citation>
    <scope>NUCLEOTIDE SEQUENCE [LARGE SCALE GENOMIC DNA]</scope>
    <source>
        <strain evidence="2 3">JCM 17109</strain>
    </source>
</reference>
<evidence type="ECO:0000313" key="2">
    <source>
        <dbReference type="EMBL" id="PRP67946.1"/>
    </source>
</evidence>
<sequence length="346" mass="40420">MDLASKAIDANYRLAENYLDSIAKPLSDNIKGHLACYYKLRVIINSRNQETAQQYQNTILAMKYAESEKNYDIAGWASLELFYNLYVIKKDSSAYHFLNKAHNYYNLAGNSQGLAEVTQMEALDQLNKGNFINSNNILLDNLEHYKSFKDDGYYQLYGLFLITTNYLELDNLAEAHVYFNNLKNLKDDSSITPALYKSHLATLYGDFGEFHFDKKMMDSTLFYLNKSKRVKDAMTDEDKRNYFNLYADYFDYNKDYQSKNKYIDSLRFLEDNILRKTMDASLLIGDVLLQSENELNVEKRKKELNKTWALSLSAVLLLGLSYYLIKNKRTKQIIRNFKKIKMSLPI</sequence>
<dbReference type="EMBL" id="MQUC01000003">
    <property type="protein sequence ID" value="PRP67946.1"/>
    <property type="molecule type" value="Genomic_DNA"/>
</dbReference>